<evidence type="ECO:0000313" key="2">
    <source>
        <dbReference type="EMBL" id="SVD63709.1"/>
    </source>
</evidence>
<sequence length="264" mass="30435">MFYYFILGIIFVSLGIANTFVTSLGECTLEIYGGRIEDIPEIVELVKNESIELVEEFGGIEQKPFSIYITSNMNEFHKKSKGPIPEWGIAVAKKNPDKIIIKAPGIANISFSRMKEVIIHELNHIFLYRIPQNNSMPSWFKEGLAMRSSKEFSLLHKIEISKSHWNNQTLPLAQLQNFNNFTRGKINLAYAESAAAVEALEYYYGETILINILNNMRQSISFQKALNNASKEELVDFEINFEAYLKNNYNWIFLFMSPKYVYVI</sequence>
<gene>
    <name evidence="2" type="ORF">METZ01_LOCUS416563</name>
</gene>
<name>A0A382WYM0_9ZZZZ</name>
<accession>A0A382WYM0</accession>
<reference evidence="2" key="1">
    <citation type="submission" date="2018-05" db="EMBL/GenBank/DDBJ databases">
        <authorList>
            <person name="Lanie J.A."/>
            <person name="Ng W.-L."/>
            <person name="Kazmierczak K.M."/>
            <person name="Andrzejewski T.M."/>
            <person name="Davidsen T.M."/>
            <person name="Wayne K.J."/>
            <person name="Tettelin H."/>
            <person name="Glass J.I."/>
            <person name="Rusch D."/>
            <person name="Podicherti R."/>
            <person name="Tsui H.-C.T."/>
            <person name="Winkler M.E."/>
        </authorList>
    </citation>
    <scope>NUCLEOTIDE SEQUENCE</scope>
</reference>
<dbReference type="InterPro" id="IPR039568">
    <property type="entry name" value="Peptidase_MA-like_dom"/>
</dbReference>
<proteinExistence type="predicted"/>
<dbReference type="EMBL" id="UINC01163410">
    <property type="protein sequence ID" value="SVD63709.1"/>
    <property type="molecule type" value="Genomic_DNA"/>
</dbReference>
<feature type="domain" description="Peptidase MA-like" evidence="1">
    <location>
        <begin position="51"/>
        <end position="246"/>
    </location>
</feature>
<dbReference type="Pfam" id="PF13485">
    <property type="entry name" value="Peptidase_MA_2"/>
    <property type="match status" value="1"/>
</dbReference>
<protein>
    <recommendedName>
        <fullName evidence="1">Peptidase MA-like domain-containing protein</fullName>
    </recommendedName>
</protein>
<evidence type="ECO:0000259" key="1">
    <source>
        <dbReference type="Pfam" id="PF13485"/>
    </source>
</evidence>
<feature type="non-terminal residue" evidence="2">
    <location>
        <position position="264"/>
    </location>
</feature>
<organism evidence="2">
    <name type="scientific">marine metagenome</name>
    <dbReference type="NCBI Taxonomy" id="408172"/>
    <lineage>
        <taxon>unclassified sequences</taxon>
        <taxon>metagenomes</taxon>
        <taxon>ecological metagenomes</taxon>
    </lineage>
</organism>
<dbReference type="AlphaFoldDB" id="A0A382WYM0"/>